<keyword evidence="1" id="KW-0812">Transmembrane</keyword>
<keyword evidence="1" id="KW-1133">Transmembrane helix</keyword>
<feature type="transmembrane region" description="Helical" evidence="1">
    <location>
        <begin position="12"/>
        <end position="33"/>
    </location>
</feature>
<feature type="transmembrane region" description="Helical" evidence="1">
    <location>
        <begin position="86"/>
        <end position="106"/>
    </location>
</feature>
<gene>
    <name evidence="2" type="ORF">V6590_13480</name>
</gene>
<sequence length="125" mass="13842">MAHYVPPRQGKLGQMIDVIVLLILSIGALYLPLWMGMAGSSKVAQPMENPTWESLGQNPVMQAQYEKLGYADAASAADLITARFDYSFSFGALLAMIVVVVGYYAILLRFSEKEYREVIAEKFGE</sequence>
<name>A0ABU8BY91_9RHOB</name>
<dbReference type="Proteomes" id="UP001431963">
    <property type="component" value="Unassembled WGS sequence"/>
</dbReference>
<evidence type="ECO:0000313" key="3">
    <source>
        <dbReference type="Proteomes" id="UP001431963"/>
    </source>
</evidence>
<dbReference type="EMBL" id="JBALHR010000008">
    <property type="protein sequence ID" value="MEH7829163.1"/>
    <property type="molecule type" value="Genomic_DNA"/>
</dbReference>
<proteinExistence type="predicted"/>
<dbReference type="RefSeq" id="WP_335423940.1">
    <property type="nucleotide sequence ID" value="NZ_JBALHR010000008.1"/>
</dbReference>
<organism evidence="2 3">
    <name type="scientific">Gemmobacter denitrificans</name>
    <dbReference type="NCBI Taxonomy" id="3123040"/>
    <lineage>
        <taxon>Bacteria</taxon>
        <taxon>Pseudomonadati</taxon>
        <taxon>Pseudomonadota</taxon>
        <taxon>Alphaproteobacteria</taxon>
        <taxon>Rhodobacterales</taxon>
        <taxon>Paracoccaceae</taxon>
        <taxon>Gemmobacter</taxon>
    </lineage>
</organism>
<keyword evidence="1" id="KW-0472">Membrane</keyword>
<evidence type="ECO:0000256" key="1">
    <source>
        <dbReference type="SAM" id="Phobius"/>
    </source>
</evidence>
<accession>A0ABU8BY91</accession>
<evidence type="ECO:0000313" key="2">
    <source>
        <dbReference type="EMBL" id="MEH7829163.1"/>
    </source>
</evidence>
<comment type="caution">
    <text evidence="2">The sequence shown here is derived from an EMBL/GenBank/DDBJ whole genome shotgun (WGS) entry which is preliminary data.</text>
</comment>
<reference evidence="2" key="1">
    <citation type="submission" date="2024-02" db="EMBL/GenBank/DDBJ databases">
        <title>Genome sequences of strain Gemmobacter sp. JM10B15.</title>
        <authorList>
            <person name="Zhang M."/>
        </authorList>
    </citation>
    <scope>NUCLEOTIDE SEQUENCE</scope>
    <source>
        <strain evidence="2">JM10B15</strain>
    </source>
</reference>
<protein>
    <submittedName>
        <fullName evidence="2">Uncharacterized protein</fullName>
    </submittedName>
</protein>
<keyword evidence="3" id="KW-1185">Reference proteome</keyword>